<evidence type="ECO:0000313" key="2">
    <source>
        <dbReference type="EMBL" id="LAB09001.1"/>
    </source>
</evidence>
<reference evidence="2" key="1">
    <citation type="submission" date="2017-07" db="EMBL/GenBank/DDBJ databases">
        <authorList>
            <person name="Mikheyev A."/>
            <person name="Grau M."/>
        </authorList>
    </citation>
    <scope>NUCLEOTIDE SEQUENCE</scope>
    <source>
        <tissue evidence="2">Venom_gland</tissue>
    </source>
</reference>
<feature type="compositionally biased region" description="Basic and acidic residues" evidence="1">
    <location>
        <begin position="132"/>
        <end position="141"/>
    </location>
</feature>
<organism evidence="2">
    <name type="scientific">Micrurus paraensis</name>
    <dbReference type="NCBI Taxonomy" id="1970185"/>
    <lineage>
        <taxon>Eukaryota</taxon>
        <taxon>Metazoa</taxon>
        <taxon>Chordata</taxon>
        <taxon>Craniata</taxon>
        <taxon>Vertebrata</taxon>
        <taxon>Euteleostomi</taxon>
        <taxon>Lepidosauria</taxon>
        <taxon>Squamata</taxon>
        <taxon>Bifurcata</taxon>
        <taxon>Unidentata</taxon>
        <taxon>Episquamata</taxon>
        <taxon>Toxicofera</taxon>
        <taxon>Serpentes</taxon>
        <taxon>Colubroidea</taxon>
        <taxon>Elapidae</taxon>
        <taxon>Elapinae</taxon>
        <taxon>Micrurus</taxon>
    </lineage>
</organism>
<dbReference type="AlphaFoldDB" id="A0A2D4KJX8"/>
<reference evidence="2" key="2">
    <citation type="submission" date="2017-11" db="EMBL/GenBank/DDBJ databases">
        <title>Coralsnake Venomics: Analyses of Venom Gland Transcriptomes and Proteomes of Six Brazilian Taxa.</title>
        <authorList>
            <person name="Aird S.D."/>
            <person name="Jorge da Silva N."/>
            <person name="Qiu L."/>
            <person name="Villar-Briones A."/>
            <person name="Aparecida-Saddi V."/>
            <person name="Campos-Telles M.P."/>
            <person name="Grau M."/>
            <person name="Mikheyev A.S."/>
        </authorList>
    </citation>
    <scope>NUCLEOTIDE SEQUENCE</scope>
    <source>
        <tissue evidence="2">Venom_gland</tissue>
    </source>
</reference>
<accession>A0A2D4KJX8</accession>
<evidence type="ECO:0000256" key="1">
    <source>
        <dbReference type="SAM" id="MobiDB-lite"/>
    </source>
</evidence>
<sequence>MFSEFTRYAYIIFCAAFRCAYCFFLNPARKTRPQAPQLPDFNIEKKPAAAMDSRTEALQPEEENLQQPETKEGPSEEAPPLTETDQENNRALPVKQGDDMVESAEGGQPAKETETTETIGTTPATSLPPPSDQREETSEGE</sequence>
<name>A0A2D4KJX8_9SAUR</name>
<feature type="region of interest" description="Disordered" evidence="1">
    <location>
        <begin position="32"/>
        <end position="141"/>
    </location>
</feature>
<dbReference type="EMBL" id="IACL01067264">
    <property type="protein sequence ID" value="LAB09001.1"/>
    <property type="molecule type" value="Transcribed_RNA"/>
</dbReference>
<protein>
    <submittedName>
        <fullName evidence="2">Uncharacterized protein</fullName>
    </submittedName>
</protein>
<feature type="compositionally biased region" description="Low complexity" evidence="1">
    <location>
        <begin position="116"/>
        <end position="125"/>
    </location>
</feature>
<proteinExistence type="predicted"/>